<dbReference type="SUPFAM" id="SSF51322">
    <property type="entry name" value="Cyanovirin-N"/>
    <property type="match status" value="2"/>
</dbReference>
<dbReference type="Pfam" id="PF08881">
    <property type="entry name" value="CVNH"/>
    <property type="match status" value="1"/>
</dbReference>
<reference evidence="4" key="1">
    <citation type="submission" date="2024-06" db="EMBL/GenBank/DDBJ databases">
        <title>Methylostella associata gen. nov., sp. nov., a novel Ancalomicrobiaceae-affiliated facultatively methylotrophic bacteria that feed on methanotrophs of the genus Methylococcus.</title>
        <authorList>
            <person name="Saltykova V."/>
            <person name="Danilova O.V."/>
            <person name="Oshkin I.Y."/>
            <person name="Belova S.E."/>
            <person name="Pimenov N.V."/>
            <person name="Dedysh S.N."/>
        </authorList>
    </citation>
    <scope>NUCLEOTIDE SEQUENCE</scope>
    <source>
        <strain evidence="4">S20</strain>
    </source>
</reference>
<dbReference type="RefSeq" id="WP_407050557.1">
    <property type="nucleotide sequence ID" value="NZ_CP158568.1"/>
</dbReference>
<dbReference type="KEGG" id="mflg:ABS361_04035"/>
<evidence type="ECO:0000256" key="2">
    <source>
        <dbReference type="SAM" id="SignalP"/>
    </source>
</evidence>
<dbReference type="SMART" id="SM01111">
    <property type="entry name" value="CVNH"/>
    <property type="match status" value="1"/>
</dbReference>
<dbReference type="AlphaFoldDB" id="A0AAU7XBJ6"/>
<organism evidence="4">
    <name type="scientific">Methyloraptor flagellatus</name>
    <dbReference type="NCBI Taxonomy" id="3162530"/>
    <lineage>
        <taxon>Bacteria</taxon>
        <taxon>Pseudomonadati</taxon>
        <taxon>Pseudomonadota</taxon>
        <taxon>Alphaproteobacteria</taxon>
        <taxon>Hyphomicrobiales</taxon>
        <taxon>Ancalomicrobiaceae</taxon>
        <taxon>Methyloraptor</taxon>
    </lineage>
</organism>
<feature type="domain" description="Cyanovirin-N" evidence="3">
    <location>
        <begin position="29"/>
        <end position="199"/>
    </location>
</feature>
<proteinExistence type="predicted"/>
<dbReference type="InterPro" id="IPR011058">
    <property type="entry name" value="Cyanovirin-N"/>
</dbReference>
<protein>
    <submittedName>
        <fullName evidence="4">CVNH domain-containing protein</fullName>
    </submittedName>
</protein>
<feature type="signal peptide" evidence="2">
    <location>
        <begin position="1"/>
        <end position="22"/>
    </location>
</feature>
<accession>A0AAU7XBJ6</accession>
<sequence>MIRFGLATLLVAFVASTGTASAQYQPGGSYLRTCRDISFDGANLMATCRAPNGNAVTTVLDTRACAPRAEVNNDYGRLVCAGRGGGTVAGREMRQPPRGNGWDNGRSDNGWQGDRPRRNNGYEDDWGGQQRRQPPVREHNWGGPQAPGGSYLRTCRVESFDGVILTARCRDTDGEMARSRIDVRQCRGDIGNQDGRLNCSR</sequence>
<dbReference type="EMBL" id="CP158568">
    <property type="protein sequence ID" value="XBY45464.1"/>
    <property type="molecule type" value="Genomic_DNA"/>
</dbReference>
<feature type="chain" id="PRO_5043650039" evidence="2">
    <location>
        <begin position="23"/>
        <end position="201"/>
    </location>
</feature>
<evidence type="ECO:0000259" key="3">
    <source>
        <dbReference type="SMART" id="SM01111"/>
    </source>
</evidence>
<feature type="region of interest" description="Disordered" evidence="1">
    <location>
        <begin position="86"/>
        <end position="150"/>
    </location>
</feature>
<name>A0AAU7XBJ6_9HYPH</name>
<gene>
    <name evidence="4" type="ORF">ABS361_04035</name>
</gene>
<evidence type="ECO:0000313" key="4">
    <source>
        <dbReference type="EMBL" id="XBY45464.1"/>
    </source>
</evidence>
<dbReference type="Gene3D" id="2.30.60.10">
    <property type="entry name" value="Cyanovirin-N"/>
    <property type="match status" value="2"/>
</dbReference>
<keyword evidence="2" id="KW-0732">Signal</keyword>
<dbReference type="InterPro" id="IPR036673">
    <property type="entry name" value="Cyanovirin-N_sf"/>
</dbReference>
<evidence type="ECO:0000256" key="1">
    <source>
        <dbReference type="SAM" id="MobiDB-lite"/>
    </source>
</evidence>